<dbReference type="EMBL" id="JAAKZH010000001">
    <property type="protein sequence ID" value="NGO62516.1"/>
    <property type="molecule type" value="Genomic_DNA"/>
</dbReference>
<gene>
    <name evidence="1" type="ORF">G6N76_02435</name>
</gene>
<protein>
    <submittedName>
        <fullName evidence="1">Anti-sigma factor</fullName>
    </submittedName>
</protein>
<keyword evidence="2" id="KW-1185">Reference proteome</keyword>
<organism evidence="1 2">
    <name type="scientific">Rhizobium daejeonense</name>
    <dbReference type="NCBI Taxonomy" id="240521"/>
    <lineage>
        <taxon>Bacteria</taxon>
        <taxon>Pseudomonadati</taxon>
        <taxon>Pseudomonadota</taxon>
        <taxon>Alphaproteobacteria</taxon>
        <taxon>Hyphomicrobiales</taxon>
        <taxon>Rhizobiaceae</taxon>
        <taxon>Rhizobium/Agrobacterium group</taxon>
        <taxon>Rhizobium</taxon>
    </lineage>
</organism>
<dbReference type="RefSeq" id="WP_163900312.1">
    <property type="nucleotide sequence ID" value="NZ_CP048427.1"/>
</dbReference>
<comment type="caution">
    <text evidence="1">The sequence shown here is derived from an EMBL/GenBank/DDBJ whole genome shotgun (WGS) entry which is preliminary data.</text>
</comment>
<name>A0A6M1S749_9HYPH</name>
<evidence type="ECO:0000313" key="1">
    <source>
        <dbReference type="EMBL" id="NGO62516.1"/>
    </source>
</evidence>
<evidence type="ECO:0000313" key="2">
    <source>
        <dbReference type="Proteomes" id="UP000477849"/>
    </source>
</evidence>
<reference evidence="1 2" key="1">
    <citation type="submission" date="2020-02" db="EMBL/GenBank/DDBJ databases">
        <title>Genome sequence of the type strain CCBAU10050 of Rhizobium daejeonense.</title>
        <authorList>
            <person name="Gao J."/>
            <person name="Sun J."/>
        </authorList>
    </citation>
    <scope>NUCLEOTIDE SEQUENCE [LARGE SCALE GENOMIC DNA]</scope>
    <source>
        <strain evidence="1 2">CCBAU10050</strain>
    </source>
</reference>
<dbReference type="AlphaFoldDB" id="A0A6M1S749"/>
<dbReference type="Proteomes" id="UP000477849">
    <property type="component" value="Unassembled WGS sequence"/>
</dbReference>
<sequence>MTEEDIMPSDELLTAFIDGELDGDERDRIERLLEQDAGVAERLEFLMRANLDYRHSFAPLLGEAPVGRLQSMLVAINMKPQPIMVGSISRRGLLGAIAASVMAGVLVGRVGLDWFEKDGEGPEEWRGRVAQYMSLYDSQTLSRVLPTAAEQAAELSDINRRLDMRMTPEQLDFDGLDYKRAQVLAYDGKPLAQILYLDPDSGPLAFCIVRSDGKPAAMRTEQRNGMTVVHWADGSHALMLIGHAPETRMLDLAEALADRLSA</sequence>
<accession>A0A6M1S749</accession>
<proteinExistence type="predicted"/>